<dbReference type="PANTHER" id="PTHR11219:SF69">
    <property type="entry name" value="TENEURIN-A"/>
    <property type="match status" value="1"/>
</dbReference>
<dbReference type="InterPro" id="IPR013783">
    <property type="entry name" value="Ig-like_fold"/>
</dbReference>
<dbReference type="Gene3D" id="2.180.10.10">
    <property type="entry name" value="RHS repeat-associated core"/>
    <property type="match status" value="2"/>
</dbReference>
<dbReference type="Proteomes" id="UP000078454">
    <property type="component" value="Unassembled WGS sequence"/>
</dbReference>
<dbReference type="SUPFAM" id="SSF82171">
    <property type="entry name" value="DPP6 N-terminal domain-like"/>
    <property type="match status" value="1"/>
</dbReference>
<dbReference type="InterPro" id="IPR056820">
    <property type="entry name" value="TEN_TTR-like"/>
</dbReference>
<dbReference type="InterPro" id="IPR022385">
    <property type="entry name" value="Rhs_assc_core"/>
</dbReference>
<dbReference type="InterPro" id="IPR036116">
    <property type="entry name" value="FN3_sf"/>
</dbReference>
<dbReference type="STRING" id="1850517.A8708_00425"/>
<feature type="region of interest" description="Disordered" evidence="4">
    <location>
        <begin position="436"/>
        <end position="475"/>
    </location>
</feature>
<dbReference type="EMBL" id="LYPB01000065">
    <property type="protein sequence ID" value="OAS18432.1"/>
    <property type="molecule type" value="Genomic_DNA"/>
</dbReference>
<feature type="domain" description="SLH" evidence="6">
    <location>
        <begin position="41"/>
        <end position="104"/>
    </location>
</feature>
<evidence type="ECO:0000256" key="4">
    <source>
        <dbReference type="SAM" id="MobiDB-lite"/>
    </source>
</evidence>
<evidence type="ECO:0000256" key="3">
    <source>
        <dbReference type="ARBA" id="ARBA00023157"/>
    </source>
</evidence>
<dbReference type="SUPFAM" id="SSF49265">
    <property type="entry name" value="Fibronectin type III"/>
    <property type="match status" value="1"/>
</dbReference>
<evidence type="ECO:0000313" key="8">
    <source>
        <dbReference type="Proteomes" id="UP000078454"/>
    </source>
</evidence>
<feature type="compositionally biased region" description="Gly residues" evidence="4">
    <location>
        <begin position="440"/>
        <end position="456"/>
    </location>
</feature>
<dbReference type="InterPro" id="IPR051216">
    <property type="entry name" value="Teneurin"/>
</dbReference>
<dbReference type="PANTHER" id="PTHR11219">
    <property type="entry name" value="TENEURIN AND N-ACETYLGLUCOSAMINE-1-PHOSPHODIESTER ALPHA-N-ACETYLGLUCOSAMINIDASE"/>
    <property type="match status" value="1"/>
</dbReference>
<evidence type="ECO:0000256" key="1">
    <source>
        <dbReference type="ARBA" id="ARBA00022536"/>
    </source>
</evidence>
<evidence type="ECO:0000259" key="5">
    <source>
        <dbReference type="PROSITE" id="PS50853"/>
    </source>
</evidence>
<keyword evidence="2" id="KW-0677">Repeat</keyword>
<proteinExistence type="predicted"/>
<dbReference type="InterPro" id="IPR008969">
    <property type="entry name" value="CarboxyPept-like_regulatory"/>
</dbReference>
<dbReference type="SUPFAM" id="SSF49464">
    <property type="entry name" value="Carboxypeptidase regulatory domain-like"/>
    <property type="match status" value="1"/>
</dbReference>
<evidence type="ECO:0000259" key="6">
    <source>
        <dbReference type="PROSITE" id="PS51272"/>
    </source>
</evidence>
<dbReference type="Pfam" id="PF25023">
    <property type="entry name" value="TEN_YD-shell"/>
    <property type="match status" value="1"/>
</dbReference>
<dbReference type="Pfam" id="PF25020">
    <property type="entry name" value="TTR_TEN1-4"/>
    <property type="match status" value="1"/>
</dbReference>
<feature type="domain" description="Fibronectin type-III" evidence="5">
    <location>
        <begin position="565"/>
        <end position="658"/>
    </location>
</feature>
<feature type="compositionally biased region" description="Polar residues" evidence="4">
    <location>
        <begin position="461"/>
        <end position="475"/>
    </location>
</feature>
<evidence type="ECO:0000313" key="7">
    <source>
        <dbReference type="EMBL" id="OAS18432.1"/>
    </source>
</evidence>
<dbReference type="InterPro" id="IPR003961">
    <property type="entry name" value="FN3_dom"/>
</dbReference>
<reference evidence="7 8" key="1">
    <citation type="submission" date="2016-05" db="EMBL/GenBank/DDBJ databases">
        <title>Paenibacillus sp. 1ZS3-15 nov., isolated from the rhizosphere soil.</title>
        <authorList>
            <person name="Zhang X.X."/>
            <person name="Zhang J."/>
        </authorList>
    </citation>
    <scope>NUCLEOTIDE SEQUENCE [LARGE SCALE GENOMIC DNA]</scope>
    <source>
        <strain evidence="7 8">1ZS3-15</strain>
    </source>
</reference>
<dbReference type="RefSeq" id="WP_068664498.1">
    <property type="nucleotide sequence ID" value="NZ_LYPB01000065.1"/>
</dbReference>
<evidence type="ECO:0008006" key="9">
    <source>
        <dbReference type="Google" id="ProtNLM"/>
    </source>
</evidence>
<dbReference type="InterPro" id="IPR001119">
    <property type="entry name" value="SLH_dom"/>
</dbReference>
<dbReference type="NCBIfam" id="TIGR01643">
    <property type="entry name" value="YD_repeat_2x"/>
    <property type="match status" value="4"/>
</dbReference>
<dbReference type="Gene3D" id="2.60.40.1120">
    <property type="entry name" value="Carboxypeptidase-like, regulatory domain"/>
    <property type="match status" value="1"/>
</dbReference>
<keyword evidence="1" id="KW-0245">EGF-like domain</keyword>
<gene>
    <name evidence="7" type="ORF">A8708_00425</name>
</gene>
<keyword evidence="3" id="KW-1015">Disulfide bond</keyword>
<organism evidence="7 8">
    <name type="scientific">Paenibacillus oryzisoli</name>
    <dbReference type="NCBI Taxonomy" id="1850517"/>
    <lineage>
        <taxon>Bacteria</taxon>
        <taxon>Bacillati</taxon>
        <taxon>Bacillota</taxon>
        <taxon>Bacilli</taxon>
        <taxon>Bacillales</taxon>
        <taxon>Paenibacillaceae</taxon>
        <taxon>Paenibacillus</taxon>
    </lineage>
</organism>
<feature type="domain" description="Fibronectin type-III" evidence="5">
    <location>
        <begin position="465"/>
        <end position="562"/>
    </location>
</feature>
<feature type="region of interest" description="Disordered" evidence="4">
    <location>
        <begin position="554"/>
        <end position="573"/>
    </location>
</feature>
<dbReference type="Gene3D" id="2.60.40.10">
    <property type="entry name" value="Immunoglobulins"/>
    <property type="match status" value="2"/>
</dbReference>
<dbReference type="Pfam" id="PF00041">
    <property type="entry name" value="fn3"/>
    <property type="match status" value="2"/>
</dbReference>
<dbReference type="InterPro" id="IPR056823">
    <property type="entry name" value="TEN-like_YD-shell"/>
</dbReference>
<dbReference type="CDD" id="cd00063">
    <property type="entry name" value="FN3"/>
    <property type="match status" value="2"/>
</dbReference>
<evidence type="ECO:0000256" key="2">
    <source>
        <dbReference type="ARBA" id="ARBA00022737"/>
    </source>
</evidence>
<sequence length="2585" mass="279696">MSLKNKRLTKKLGAMLLTLSIGLQVFPPYRVERVMASDVGLSIQKPEEHISEWAKESVTEMTKLGVIQGYEDGAFRAERTVTRAEIAVMLLRYVQSTSMKLPDVQAPVFQDVGQEWFAEEIRRASRLGIVQGNEAGQFRPEAEVTRQESAVMLNRVVQQPATGSLTFNDKSLIPVWAQTAVAALAEASVMQGYEDNTFQGQRNITRAEVAVILHRAKQLASVGGDVAAAPLTIKVSQTDGSLLQGADVFIHEKGKRMYKAWGRTNDQGAWAASIPYGDYDVHVVKEGYAGYQSVHYEKGRTDLALTAQPASQIEGTVLGVDGKPAVGAFLTFTTNPTFYAVTGLDGTFRANVPPDKTYRLTLVEDANLSRTAGEGGGTAAIYGASPSTFPGLSLLDSEQSQLTDCSCHKYDALQTFTSLGAGQSLTIGQVSIDGARPVSAGGGSGGGGGGGTGSGTNNGNRDTTPPSAPVTLTSTSGDSVVSLSWAANTESDLMGYKVYASTDNGATWTSRANVAGGSVTTYSVSGLTNAVTYLFAITAVDTSGNESVKSDVVSATPQAPPVGSKPAPPSGLTGKAGNTLVTLQWLANSEANLAGYEVHYSSDNGASWMNGPQLGKVTEASVTGLTNGMAYSFTVTAMDSVGQRSDRSVPITLTPKESSGTPDPVEVATQIPTTALPTFHSTVEFLYAGSEPVQTGVAEGAIEASLVSVVRGQVMDTARQPLAGVLISILDHNELGVTRSRADGMFDLAVNGGGVLTIELTKEGYMPVQRKVTVIAGRYETLPDVVLNQYDTKVTVVDLNTAGHVQAAQGSQVTDADGIRQPTVIFPEGTSATMTLPDGSSMPLTEIHLRATEYTVGENGMNAMPGDLPDFVGYTHAVELSADEAVQAGATEVRFNQPLFYYVENYLKFPVGETVPMGYYNREAGRWVASDNGKVIRILSVDEGIAAIDSDGDGAMDSADKLAALGFTEKERKQLAGMYTAGQSLWRVPIEHFTPWDCNWPYGPPPDAEPPVDKDPNSEDEELDPCEQAGSIIGCQNQSLGQAIPIEGTGMNLNYSSTRTPGYKSRSKLTIPVSGESVPSSLRSMTVTVEIGGKSFRKTFKPAPNVTHTFQWDGVDAYARKLIGSHPYKITVSNNYNLQYYASSSDFQQSFGRLSGSGVIIGGVRETTTIPISRVWYGSLESPNNPFEQVGIAGWSLDAHHMLSFEENTMYEGDRNKKTVSHTSLNKLDLSGLGDVYRPDGQIITPGPGNSIYFTATGGLKNGWYPQIVARLNHDGSFQKSDEFPAENYMLVSSDSLGNVYRFSPTKKQIYLKKADETNWSVFAGTGNAVNSDMIDGDKAVESNLYTIYSMAAASDGTLYVSGNNPISRQNIFYRIGADGRIQLMGSGEGVDSGKANKKTIGEAVSVLAGPDGSVYIHDRIYDNFNHMQYASRIRKINADGVISKIAGKSPNTYTGSYEINHGLAANKALFYMLKMYLDGEGNMMFTALKNSWEQEKLYKVKDGLIEEVSLEHARATSKAYLSLAAIDYNGSYMYTDYGNIYRVDSSKLQQADIPEEDGLSVNVFDLTTGKILHNESALSGAKLQVFSYDNDGRLLSISDRSGNLTRIERDTQGKPTAIVAPGGQRTILDVDSNGELSSITNPAGETYRMQYEGGLLTEYTDPVKGVSQYDYDDSGLLVMATNPEGGVKTLHKSIIVKGSRVIFTDPSNRTTTYETVVADGKTRYTLTDSNGAITITEKIDEQSEMAVLPDGTKISKKFGTDSRFGKNTPFVSELTYTSPDGKVTTLKEERSAVTNTNNALVSYTVKHTLNGDVFTIQYDGANHKFTETTAEGTKTETYLDEKDRIIKVAWPGTDLFPIESFYDAVGRMERVQQGEKWVSYTYNAQNLIEKETDAFGSVKAYEYDAAGRIVSVTTPGNKVYRKGYDDLGNLTGITLPDGSKYEQQYNKLGQFDGFGPEDSGLWYNPQYDNGRNLVNTTMGSGRVIDHVLESNGGKRPVGINDGDIQRTFTYVGQSDLAQTIESAMPSDGARQQKIAYDYTGEYIKSMVLTGKTNASFSYAYDDFFNMTNMAMTVGGVVYNTPFQYDNEDNLTKFGAFQFNRGGPLKAVSSIADGKMDIQVAYDRYGKIDSVTYVLKGIQVYKAGYTYDKRGFVTDIIVDSAKGRENTHYDYDLDGQLIGMTQTDPGGITVTEAYSYDANKNRITSQVNGDVQVVSAYGEHDVLERVGALAYNFDVDGFLTQRGSDAFTYGVRGELLEATVTSATYLNAMTNGTYTYTYDGLGRRVAKEDSMGRKTQFVYGNPQSLQLMTASIDPNGQPTLYFYNEMGLLIAIERGGKRYYVATDAVGTPQLVMDEHSAVVKELRYDSYGVLLSDSDSAFELLIGYAGGLEDRDTGLVRFGFRDYDALSGRWTARDPILLESGQTNMYTYVNNNPIMFRDPCGQFCVGASVYAVVGIGGKVCVTEEGVSACGDTGFGVGLGLEISPFEDIAKNELSLEAMAKLTAGIGNLQAGYKLGQDLDTKCRTDGPILRAEAGPFRVDLLKPKKSAVKGKEADLQKKIKDLFKKSGMKAEASIKAKLCSNLRW</sequence>
<feature type="region of interest" description="Disordered" evidence="4">
    <location>
        <begin position="1001"/>
        <end position="1024"/>
    </location>
</feature>
<comment type="caution">
    <text evidence="7">The sequence shown here is derived from an EMBL/GenBank/DDBJ whole genome shotgun (WGS) entry which is preliminary data.</text>
</comment>
<keyword evidence="8" id="KW-1185">Reference proteome</keyword>
<dbReference type="Pfam" id="PF00395">
    <property type="entry name" value="SLH"/>
    <property type="match status" value="3"/>
</dbReference>
<feature type="domain" description="SLH" evidence="6">
    <location>
        <begin position="164"/>
        <end position="227"/>
    </location>
</feature>
<name>A0A198AB90_9BACL</name>
<protein>
    <recommendedName>
        <fullName evidence="9">S-layer protein</fullName>
    </recommendedName>
</protein>
<dbReference type="PROSITE" id="PS50853">
    <property type="entry name" value="FN3"/>
    <property type="match status" value="2"/>
</dbReference>
<feature type="domain" description="SLH" evidence="6">
    <location>
        <begin position="105"/>
        <end position="163"/>
    </location>
</feature>
<accession>A0A198AB90</accession>
<dbReference type="NCBIfam" id="TIGR03696">
    <property type="entry name" value="Rhs_assc_core"/>
    <property type="match status" value="1"/>
</dbReference>
<dbReference type="OrthoDB" id="41445at2"/>
<dbReference type="PROSITE" id="PS51272">
    <property type="entry name" value="SLH"/>
    <property type="match status" value="3"/>
</dbReference>
<dbReference type="InterPro" id="IPR006530">
    <property type="entry name" value="YD"/>
</dbReference>
<dbReference type="SMART" id="SM00060">
    <property type="entry name" value="FN3"/>
    <property type="match status" value="2"/>
</dbReference>